<feature type="compositionally biased region" description="Polar residues" evidence="1">
    <location>
        <begin position="1"/>
        <end position="10"/>
    </location>
</feature>
<evidence type="ECO:0000313" key="2">
    <source>
        <dbReference type="EMBL" id="RHY60497.1"/>
    </source>
</evidence>
<reference evidence="2 3" key="1">
    <citation type="submission" date="2018-08" db="EMBL/GenBank/DDBJ databases">
        <title>Aphanomyces genome sequencing and annotation.</title>
        <authorList>
            <person name="Minardi D."/>
            <person name="Oidtmann B."/>
            <person name="Van Der Giezen M."/>
            <person name="Studholme D.J."/>
        </authorList>
    </citation>
    <scope>NUCLEOTIDE SEQUENCE [LARGE SCALE GENOMIC DNA]</scope>
    <source>
        <strain evidence="2 3">Si</strain>
    </source>
</reference>
<dbReference type="EMBL" id="QUTB01004657">
    <property type="protein sequence ID" value="RHY60497.1"/>
    <property type="molecule type" value="Genomic_DNA"/>
</dbReference>
<protein>
    <submittedName>
        <fullName evidence="2">Uncharacterized protein</fullName>
    </submittedName>
</protein>
<organism evidence="2 3">
    <name type="scientific">Aphanomyces astaci</name>
    <name type="common">Crayfish plague agent</name>
    <dbReference type="NCBI Taxonomy" id="112090"/>
    <lineage>
        <taxon>Eukaryota</taxon>
        <taxon>Sar</taxon>
        <taxon>Stramenopiles</taxon>
        <taxon>Oomycota</taxon>
        <taxon>Saprolegniomycetes</taxon>
        <taxon>Saprolegniales</taxon>
        <taxon>Verrucalvaceae</taxon>
        <taxon>Aphanomyces</taxon>
    </lineage>
</organism>
<feature type="region of interest" description="Disordered" evidence="1">
    <location>
        <begin position="1"/>
        <end position="21"/>
    </location>
</feature>
<sequence>MQGSNVTTRRPSPRLIAPVRVGPHPTDALAHAIDKLHVGYEAPRVAVSHQLQLSAVPYKSNKPNWRISENTFSCR</sequence>
<dbReference type="VEuPathDB" id="FungiDB:H257_06785"/>
<accession>A0A3R6ZIZ8</accession>
<comment type="caution">
    <text evidence="2">The sequence shown here is derived from an EMBL/GenBank/DDBJ whole genome shotgun (WGS) entry which is preliminary data.</text>
</comment>
<gene>
    <name evidence="2" type="ORF">DYB34_013673</name>
</gene>
<evidence type="ECO:0000256" key="1">
    <source>
        <dbReference type="SAM" id="MobiDB-lite"/>
    </source>
</evidence>
<dbReference type="AlphaFoldDB" id="A0A3R6ZIZ8"/>
<dbReference type="Proteomes" id="UP000283543">
    <property type="component" value="Unassembled WGS sequence"/>
</dbReference>
<name>A0A3R6ZIZ8_APHAT</name>
<evidence type="ECO:0000313" key="3">
    <source>
        <dbReference type="Proteomes" id="UP000283543"/>
    </source>
</evidence>
<proteinExistence type="predicted"/>